<gene>
    <name evidence="4" type="ORF">FZC84_18075</name>
</gene>
<dbReference type="PROSITE" id="PS00018">
    <property type="entry name" value="EF_HAND_1"/>
    <property type="match status" value="1"/>
</dbReference>
<dbReference type="Pfam" id="PF13795">
    <property type="entry name" value="HupE_UreJ_2"/>
    <property type="match status" value="1"/>
</dbReference>
<dbReference type="AlphaFoldDB" id="A0A5D4M9T4"/>
<dbReference type="EMBL" id="VTEG01000017">
    <property type="protein sequence ID" value="TYR97755.1"/>
    <property type="molecule type" value="Genomic_DNA"/>
</dbReference>
<keyword evidence="3" id="KW-0732">Signal</keyword>
<reference evidence="4 5" key="1">
    <citation type="submission" date="2019-08" db="EMBL/GenBank/DDBJ databases">
        <title>Bacillus genomes from the desert of Cuatro Cienegas, Coahuila.</title>
        <authorList>
            <person name="Olmedo-Alvarez G."/>
        </authorList>
    </citation>
    <scope>NUCLEOTIDE SEQUENCE [LARGE SCALE GENOMIC DNA]</scope>
    <source>
        <strain evidence="4 5">CH128b_4D</strain>
    </source>
</reference>
<dbReference type="InterPro" id="IPR032809">
    <property type="entry name" value="Put_HupE_UreJ"/>
</dbReference>
<keyword evidence="2" id="KW-0472">Membrane</keyword>
<evidence type="ECO:0000313" key="5">
    <source>
        <dbReference type="Proteomes" id="UP000325182"/>
    </source>
</evidence>
<feature type="transmembrane region" description="Helical" evidence="2">
    <location>
        <begin position="365"/>
        <end position="391"/>
    </location>
</feature>
<organism evidence="4 5">
    <name type="scientific">Rossellomorea vietnamensis</name>
    <dbReference type="NCBI Taxonomy" id="218284"/>
    <lineage>
        <taxon>Bacteria</taxon>
        <taxon>Bacillati</taxon>
        <taxon>Bacillota</taxon>
        <taxon>Bacilli</taxon>
        <taxon>Bacillales</taxon>
        <taxon>Bacillaceae</taxon>
        <taxon>Rossellomorea</taxon>
    </lineage>
</organism>
<feature type="transmembrane region" description="Helical" evidence="2">
    <location>
        <begin position="339"/>
        <end position="359"/>
    </location>
</feature>
<feature type="region of interest" description="Disordered" evidence="1">
    <location>
        <begin position="178"/>
        <end position="239"/>
    </location>
</feature>
<dbReference type="InterPro" id="IPR018247">
    <property type="entry name" value="EF_Hand_1_Ca_BS"/>
</dbReference>
<evidence type="ECO:0000256" key="3">
    <source>
        <dbReference type="SAM" id="SignalP"/>
    </source>
</evidence>
<comment type="caution">
    <text evidence="4">The sequence shown here is derived from an EMBL/GenBank/DDBJ whole genome shotgun (WGS) entry which is preliminary data.</text>
</comment>
<evidence type="ECO:0000256" key="2">
    <source>
        <dbReference type="SAM" id="Phobius"/>
    </source>
</evidence>
<keyword evidence="2" id="KW-0812">Transmembrane</keyword>
<proteinExistence type="predicted"/>
<accession>A0A5D4M9T4</accession>
<feature type="transmembrane region" description="Helical" evidence="2">
    <location>
        <begin position="248"/>
        <end position="271"/>
    </location>
</feature>
<protein>
    <submittedName>
        <fullName evidence="4">HupE/UreJ family protein</fullName>
    </submittedName>
</protein>
<name>A0A5D4M9T4_9BACI</name>
<evidence type="ECO:0000256" key="1">
    <source>
        <dbReference type="SAM" id="MobiDB-lite"/>
    </source>
</evidence>
<sequence length="424" mass="46941">MKMLARFTKTLVILMGVAIIMQPFQASAHSGSVGYSEITVEENVIDYDLYLLADLVGGLLAIDKDQDGYMTEDELNHSKDSIKKLIVDNLHITSNGEKPEVTVKEIKTAERWNYSMFNIVMEFEFDKPVTEYAIQYEIFFDGIDMNHQNFMTVQHGGSASEHVITANNKMIEGKIGSNGEAAAETESESGHAANQDETEVAHGQEHEHEHEHEESRGSETEEQTEEAVSTDSGSSGDNGNGSTGFVDYLVLGMTHIWGGIDHLLFIVGLLLMRGSVKDYIKILTAFTVGHSLTLGLAAMEIFIIPGSIIEPLIALSIVYVAIENILAKKRGDASFKGRWIVVLFFGLIHGFGFAGFLAGKLEGAFVLPLLSFNLGVEIGQIVVLAILFPIIWYMRKLRYQTQIMYSASALVSLFGLYWLIERLI</sequence>
<keyword evidence="2" id="KW-1133">Transmembrane helix</keyword>
<dbReference type="Proteomes" id="UP000325182">
    <property type="component" value="Unassembled WGS sequence"/>
</dbReference>
<feature type="signal peptide" evidence="3">
    <location>
        <begin position="1"/>
        <end position="28"/>
    </location>
</feature>
<feature type="transmembrane region" description="Helical" evidence="2">
    <location>
        <begin position="403"/>
        <end position="420"/>
    </location>
</feature>
<feature type="compositionally biased region" description="Low complexity" evidence="1">
    <location>
        <begin position="226"/>
        <end position="235"/>
    </location>
</feature>
<feature type="transmembrane region" description="Helical" evidence="2">
    <location>
        <begin position="308"/>
        <end position="327"/>
    </location>
</feature>
<feature type="chain" id="PRO_5022852596" evidence="3">
    <location>
        <begin position="29"/>
        <end position="424"/>
    </location>
</feature>
<feature type="compositionally biased region" description="Basic and acidic residues" evidence="1">
    <location>
        <begin position="199"/>
        <end position="219"/>
    </location>
</feature>
<feature type="transmembrane region" description="Helical" evidence="2">
    <location>
        <begin position="283"/>
        <end position="302"/>
    </location>
</feature>
<evidence type="ECO:0000313" key="4">
    <source>
        <dbReference type="EMBL" id="TYR97755.1"/>
    </source>
</evidence>